<evidence type="ECO:0000256" key="11">
    <source>
        <dbReference type="SAM" id="Phobius"/>
    </source>
</evidence>
<proteinExistence type="predicted"/>
<evidence type="ECO:0000256" key="5">
    <source>
        <dbReference type="ARBA" id="ARBA00022679"/>
    </source>
</evidence>
<accession>A0ABX8TT82</accession>
<comment type="subcellular location">
    <subcellularLocation>
        <location evidence="2">Cell membrane</location>
    </subcellularLocation>
</comment>
<sequence length="491" mass="52711">MRLSTRFVVCLAAIVPLLVLLAGVLVLGLVSADLRAERDRRLEARLSALTPMAKAYVWTYRLRQGTRPDFLAQRLTGAALGADNPGGVVVDVPGAEVLVIGDTPRGRPAPTVDGPGGYTEGERRWRYVAADLGPAGNLARIWVFEPEQRLERQIALLRRRLGAVTLIAAAAGVGAGLVLGRFAVHPLVVLRRQARELGRSAPGTVRLGTASRVTEIDELAALLNESLARRDEAVSRTGEALEIARAFAATVAHELRTPLTSMGTNLGLLRHPGLGPDDQAEIIADLEGEHLRLQRLITLLRGLARGELVDTTTFTDLDLADIVADAVENARRRHPQATITLAEAGMARVRGWEEGLRVIVDNLLDNAAIHGADEAGRVEVTLTLTAERAESAGGVVLSVRDRGRGIPVTEREKIFDRFHRGAASPGSGLGLTLVRQQARLHGGEVEVTDPEDGPGTLFVVRLPEAGGERQPAHESASRSADRGAWLAVFRR</sequence>
<evidence type="ECO:0000256" key="2">
    <source>
        <dbReference type="ARBA" id="ARBA00004236"/>
    </source>
</evidence>
<keyword evidence="8 11" id="KW-1133">Transmembrane helix</keyword>
<keyword evidence="5 13" id="KW-0808">Transferase</keyword>
<evidence type="ECO:0000256" key="1">
    <source>
        <dbReference type="ARBA" id="ARBA00000085"/>
    </source>
</evidence>
<evidence type="ECO:0000256" key="3">
    <source>
        <dbReference type="ARBA" id="ARBA00012438"/>
    </source>
</evidence>
<dbReference type="CDD" id="cd00082">
    <property type="entry name" value="HisKA"/>
    <property type="match status" value="1"/>
</dbReference>
<dbReference type="InterPro" id="IPR003594">
    <property type="entry name" value="HATPase_dom"/>
</dbReference>
<evidence type="ECO:0000256" key="10">
    <source>
        <dbReference type="ARBA" id="ARBA00023136"/>
    </source>
</evidence>
<keyword evidence="9" id="KW-0902">Two-component regulatory system</keyword>
<dbReference type="InterPro" id="IPR005467">
    <property type="entry name" value="His_kinase_dom"/>
</dbReference>
<name>A0ABX8TT82_9ACTN</name>
<evidence type="ECO:0000256" key="9">
    <source>
        <dbReference type="ARBA" id="ARBA00023012"/>
    </source>
</evidence>
<feature type="transmembrane region" description="Helical" evidence="11">
    <location>
        <begin position="161"/>
        <end position="184"/>
    </location>
</feature>
<dbReference type="SUPFAM" id="SSF47384">
    <property type="entry name" value="Homodimeric domain of signal transducing histidine kinase"/>
    <property type="match status" value="1"/>
</dbReference>
<dbReference type="InterPro" id="IPR003661">
    <property type="entry name" value="HisK_dim/P_dom"/>
</dbReference>
<dbReference type="InterPro" id="IPR036097">
    <property type="entry name" value="HisK_dim/P_sf"/>
</dbReference>
<evidence type="ECO:0000313" key="13">
    <source>
        <dbReference type="EMBL" id="QYC37936.1"/>
    </source>
</evidence>
<evidence type="ECO:0000256" key="8">
    <source>
        <dbReference type="ARBA" id="ARBA00022989"/>
    </source>
</evidence>
<dbReference type="PROSITE" id="PS50109">
    <property type="entry name" value="HIS_KIN"/>
    <property type="match status" value="1"/>
</dbReference>
<dbReference type="GO" id="GO:0004673">
    <property type="term" value="F:protein histidine kinase activity"/>
    <property type="evidence" value="ECO:0007669"/>
    <property type="project" value="UniProtKB-EC"/>
</dbReference>
<dbReference type="Gene3D" id="3.30.565.10">
    <property type="entry name" value="Histidine kinase-like ATPase, C-terminal domain"/>
    <property type="match status" value="1"/>
</dbReference>
<keyword evidence="4" id="KW-0597">Phosphoprotein</keyword>
<evidence type="ECO:0000259" key="12">
    <source>
        <dbReference type="PROSITE" id="PS50109"/>
    </source>
</evidence>
<reference evidence="13 14" key="1">
    <citation type="journal article" date="2021" name="ACS Chem. Biol.">
        <title>Genomic-Led Discovery of a Novel Glycopeptide Antibiotic by Nonomuraea coxensis DSM 45129.</title>
        <authorList>
            <person name="Yushchuk O."/>
            <person name="Vior N.M."/>
            <person name="Andreo-Vidal A."/>
            <person name="Berini F."/>
            <person name="Ruckert C."/>
            <person name="Busche T."/>
            <person name="Binda E."/>
            <person name="Kalinowski J."/>
            <person name="Truman A.W."/>
            <person name="Marinelli F."/>
        </authorList>
    </citation>
    <scope>NUCLEOTIDE SEQUENCE [LARGE SCALE GENOMIC DNA]</scope>
    <source>
        <strain evidence="13 14">DSM 45129</strain>
    </source>
</reference>
<dbReference type="SUPFAM" id="SSF55874">
    <property type="entry name" value="ATPase domain of HSP90 chaperone/DNA topoisomerase II/histidine kinase"/>
    <property type="match status" value="1"/>
</dbReference>
<feature type="domain" description="Histidine kinase" evidence="12">
    <location>
        <begin position="250"/>
        <end position="466"/>
    </location>
</feature>
<dbReference type="EC" id="2.7.13.3" evidence="3"/>
<dbReference type="InterPro" id="IPR036890">
    <property type="entry name" value="HATPase_C_sf"/>
</dbReference>
<dbReference type="Proteomes" id="UP000824681">
    <property type="component" value="Chromosome"/>
</dbReference>
<dbReference type="PANTHER" id="PTHR45436">
    <property type="entry name" value="SENSOR HISTIDINE KINASE YKOH"/>
    <property type="match status" value="1"/>
</dbReference>
<dbReference type="InterPro" id="IPR004358">
    <property type="entry name" value="Sig_transdc_His_kin-like_C"/>
</dbReference>
<comment type="catalytic activity">
    <reaction evidence="1">
        <text>ATP + protein L-histidine = ADP + protein N-phospho-L-histidine.</text>
        <dbReference type="EC" id="2.7.13.3"/>
    </reaction>
</comment>
<evidence type="ECO:0000256" key="4">
    <source>
        <dbReference type="ARBA" id="ARBA00022553"/>
    </source>
</evidence>
<dbReference type="Gene3D" id="1.10.287.130">
    <property type="match status" value="1"/>
</dbReference>
<gene>
    <name evidence="13" type="primary">prrB</name>
    <name evidence="13" type="ORF">Nocox_01510</name>
</gene>
<dbReference type="Pfam" id="PF02518">
    <property type="entry name" value="HATPase_c"/>
    <property type="match status" value="1"/>
</dbReference>
<keyword evidence="6 11" id="KW-0812">Transmembrane</keyword>
<dbReference type="InterPro" id="IPR050428">
    <property type="entry name" value="TCS_sensor_his_kinase"/>
</dbReference>
<protein>
    <recommendedName>
        <fullName evidence="3">histidine kinase</fullName>
        <ecNumber evidence="3">2.7.13.3</ecNumber>
    </recommendedName>
</protein>
<dbReference type="Pfam" id="PF00512">
    <property type="entry name" value="HisKA"/>
    <property type="match status" value="1"/>
</dbReference>
<keyword evidence="7 13" id="KW-0418">Kinase</keyword>
<keyword evidence="14" id="KW-1185">Reference proteome</keyword>
<dbReference type="EMBL" id="CP068985">
    <property type="protein sequence ID" value="QYC37936.1"/>
    <property type="molecule type" value="Genomic_DNA"/>
</dbReference>
<dbReference type="RefSeq" id="WP_020542539.1">
    <property type="nucleotide sequence ID" value="NZ_CP068985.1"/>
</dbReference>
<evidence type="ECO:0000256" key="7">
    <source>
        <dbReference type="ARBA" id="ARBA00022777"/>
    </source>
</evidence>
<dbReference type="PRINTS" id="PR00344">
    <property type="entry name" value="BCTRLSENSOR"/>
</dbReference>
<dbReference type="SMART" id="SM00387">
    <property type="entry name" value="HATPase_c"/>
    <property type="match status" value="1"/>
</dbReference>
<evidence type="ECO:0000256" key="6">
    <source>
        <dbReference type="ARBA" id="ARBA00022692"/>
    </source>
</evidence>
<evidence type="ECO:0000313" key="14">
    <source>
        <dbReference type="Proteomes" id="UP000824681"/>
    </source>
</evidence>
<organism evidence="13 14">
    <name type="scientific">Nonomuraea coxensis DSM 45129</name>
    <dbReference type="NCBI Taxonomy" id="1122611"/>
    <lineage>
        <taxon>Bacteria</taxon>
        <taxon>Bacillati</taxon>
        <taxon>Actinomycetota</taxon>
        <taxon>Actinomycetes</taxon>
        <taxon>Streptosporangiales</taxon>
        <taxon>Streptosporangiaceae</taxon>
        <taxon>Nonomuraea</taxon>
    </lineage>
</organism>
<dbReference type="CDD" id="cd00075">
    <property type="entry name" value="HATPase"/>
    <property type="match status" value="1"/>
</dbReference>
<dbReference type="PANTHER" id="PTHR45436:SF5">
    <property type="entry name" value="SENSOR HISTIDINE KINASE TRCS"/>
    <property type="match status" value="1"/>
</dbReference>
<dbReference type="SMART" id="SM00388">
    <property type="entry name" value="HisKA"/>
    <property type="match status" value="1"/>
</dbReference>
<keyword evidence="10 11" id="KW-0472">Membrane</keyword>